<feature type="transmembrane region" description="Helical" evidence="2">
    <location>
        <begin position="35"/>
        <end position="56"/>
    </location>
</feature>
<keyword evidence="2" id="KW-1133">Transmembrane helix</keyword>
<organism evidence="3 4">
    <name type="scientific">Streptococcus suis 6407</name>
    <dbReference type="NCBI Taxonomy" id="1214179"/>
    <lineage>
        <taxon>Bacteria</taxon>
        <taxon>Bacillati</taxon>
        <taxon>Bacillota</taxon>
        <taxon>Bacilli</taxon>
        <taxon>Lactobacillales</taxon>
        <taxon>Streptococcaceae</taxon>
        <taxon>Streptococcus</taxon>
    </lineage>
</organism>
<dbReference type="Pfam" id="PF10066">
    <property type="entry name" value="DUF2304"/>
    <property type="match status" value="1"/>
</dbReference>
<dbReference type="PATRIC" id="fig|1214179.4.peg.708"/>
<proteinExistence type="predicted"/>
<evidence type="ECO:0000256" key="1">
    <source>
        <dbReference type="SAM" id="Coils"/>
    </source>
</evidence>
<feature type="transmembrane region" description="Helical" evidence="2">
    <location>
        <begin position="6"/>
        <end position="23"/>
    </location>
</feature>
<feature type="transmembrane region" description="Helical" evidence="2">
    <location>
        <begin position="68"/>
        <end position="88"/>
    </location>
</feature>
<accession>A0A075SFW5</accession>
<evidence type="ECO:0000256" key="2">
    <source>
        <dbReference type="SAM" id="Phobius"/>
    </source>
</evidence>
<name>A0A075SFW5_STRSU</name>
<feature type="coiled-coil region" evidence="1">
    <location>
        <begin position="88"/>
        <end position="115"/>
    </location>
</feature>
<dbReference type="Proteomes" id="UP000028185">
    <property type="component" value="Chromosome"/>
</dbReference>
<keyword evidence="2" id="KW-0472">Membrane</keyword>
<keyword evidence="2" id="KW-0812">Transmembrane</keyword>
<dbReference type="RefSeq" id="WP_024382268.1">
    <property type="nucleotide sequence ID" value="NZ_ALLE01000001.1"/>
</dbReference>
<dbReference type="HOGENOM" id="CLU_134280_2_2_9"/>
<sequence length="118" mass="13525">MTIQALAMFLASLGFLYFIFRNINKNKILFEHAFMWIVIGFGLIVFALFDVIPIKLAYLFGFGLTSNFLLSVAIFVLLVIGFLHSMALSQQKQQIKNLIQEISMAKKRISELEEHHAE</sequence>
<dbReference type="InterPro" id="IPR019277">
    <property type="entry name" value="DUF2304"/>
</dbReference>
<reference evidence="3 4" key="1">
    <citation type="journal article" date="2014" name="Genome Announc.">
        <title>Whole-Genome Sequence of Streptococcus suis Serotype 4 Reference Strain 6407.</title>
        <authorList>
            <person name="Wang K."/>
            <person name="Chen J."/>
            <person name="Yao H."/>
            <person name="Lu C."/>
        </authorList>
    </citation>
    <scope>NUCLEOTIDE SEQUENCE [LARGE SCALE GENOMIC DNA]</scope>
    <source>
        <strain evidence="3">6407</strain>
    </source>
</reference>
<protein>
    <submittedName>
        <fullName evidence="3">Membrane protein</fullName>
    </submittedName>
</protein>
<evidence type="ECO:0000313" key="4">
    <source>
        <dbReference type="Proteomes" id="UP000028185"/>
    </source>
</evidence>
<gene>
    <name evidence="3" type="ORF">ID09_03705</name>
</gene>
<keyword evidence="1" id="KW-0175">Coiled coil</keyword>
<evidence type="ECO:0000313" key="3">
    <source>
        <dbReference type="EMBL" id="AIG43194.1"/>
    </source>
</evidence>
<dbReference type="EMBL" id="CP008921">
    <property type="protein sequence ID" value="AIG43194.1"/>
    <property type="molecule type" value="Genomic_DNA"/>
</dbReference>
<dbReference type="AlphaFoldDB" id="A0A075SFW5"/>